<name>A0ABU8VCK8_9BURK</name>
<organism evidence="2 3">
    <name type="scientific">Variovorax ureilyticus</name>
    <dbReference type="NCBI Taxonomy" id="1836198"/>
    <lineage>
        <taxon>Bacteria</taxon>
        <taxon>Pseudomonadati</taxon>
        <taxon>Pseudomonadota</taxon>
        <taxon>Betaproteobacteria</taxon>
        <taxon>Burkholderiales</taxon>
        <taxon>Comamonadaceae</taxon>
        <taxon>Variovorax</taxon>
    </lineage>
</organism>
<dbReference type="Proteomes" id="UP001365846">
    <property type="component" value="Unassembled WGS sequence"/>
</dbReference>
<keyword evidence="1" id="KW-0472">Membrane</keyword>
<proteinExistence type="predicted"/>
<gene>
    <name evidence="2" type="ORF">WKW77_10030</name>
</gene>
<evidence type="ECO:0000313" key="3">
    <source>
        <dbReference type="Proteomes" id="UP001365846"/>
    </source>
</evidence>
<dbReference type="EMBL" id="JBBKZU010000003">
    <property type="protein sequence ID" value="MEJ8811403.1"/>
    <property type="molecule type" value="Genomic_DNA"/>
</dbReference>
<dbReference type="RefSeq" id="WP_340356687.1">
    <property type="nucleotide sequence ID" value="NZ_JBBKZU010000003.1"/>
</dbReference>
<keyword evidence="1" id="KW-0812">Transmembrane</keyword>
<evidence type="ECO:0000256" key="1">
    <source>
        <dbReference type="SAM" id="Phobius"/>
    </source>
</evidence>
<feature type="transmembrane region" description="Helical" evidence="1">
    <location>
        <begin position="65"/>
        <end position="92"/>
    </location>
</feature>
<keyword evidence="3" id="KW-1185">Reference proteome</keyword>
<comment type="caution">
    <text evidence="2">The sequence shown here is derived from an EMBL/GenBank/DDBJ whole genome shotgun (WGS) entry which is preliminary data.</text>
</comment>
<sequence length="101" mass="11396">MSGRNWGAIAKADAAVWKWLFPLAVVFTVVLALYGDFTMLHWWAWIGGWALCGYLMQRFPKVPGVLIPALLFVLCVPFVVIAQVIALPANLYRFVKSRLFP</sequence>
<evidence type="ECO:0000313" key="2">
    <source>
        <dbReference type="EMBL" id="MEJ8811403.1"/>
    </source>
</evidence>
<protein>
    <submittedName>
        <fullName evidence="2">Uncharacterized protein</fullName>
    </submittedName>
</protein>
<feature type="transmembrane region" description="Helical" evidence="1">
    <location>
        <begin position="16"/>
        <end position="35"/>
    </location>
</feature>
<reference evidence="2 3" key="1">
    <citation type="submission" date="2024-03" db="EMBL/GenBank/DDBJ databases">
        <title>Novel species of the genus Variovorax.</title>
        <authorList>
            <person name="Liu Q."/>
            <person name="Xin Y.-H."/>
        </authorList>
    </citation>
    <scope>NUCLEOTIDE SEQUENCE [LARGE SCALE GENOMIC DNA]</scope>
    <source>
        <strain evidence="2 3">KACC 18899</strain>
    </source>
</reference>
<keyword evidence="1" id="KW-1133">Transmembrane helix</keyword>
<accession>A0ABU8VCK8</accession>